<feature type="domain" description="Transposase DDE" evidence="1">
    <location>
        <begin position="1"/>
        <end position="249"/>
    </location>
</feature>
<keyword evidence="3" id="KW-1185">Reference proteome</keyword>
<evidence type="ECO:0000313" key="2">
    <source>
        <dbReference type="EMBL" id="BBL79296.1"/>
    </source>
</evidence>
<evidence type="ECO:0000313" key="3">
    <source>
        <dbReference type="Proteomes" id="UP000318065"/>
    </source>
</evidence>
<evidence type="ECO:0000259" key="1">
    <source>
        <dbReference type="Pfam" id="PF13701"/>
    </source>
</evidence>
<dbReference type="AlphaFoldDB" id="A0A510HH25"/>
<dbReference type="Proteomes" id="UP000318065">
    <property type="component" value="Chromosome"/>
</dbReference>
<accession>A0A510HH25</accession>
<organism evidence="2 3">
    <name type="scientific">Rubrobacter xylanophilus</name>
    <dbReference type="NCBI Taxonomy" id="49319"/>
    <lineage>
        <taxon>Bacteria</taxon>
        <taxon>Bacillati</taxon>
        <taxon>Actinomycetota</taxon>
        <taxon>Rubrobacteria</taxon>
        <taxon>Rubrobacterales</taxon>
        <taxon>Rubrobacteraceae</taxon>
        <taxon>Rubrobacter</taxon>
    </lineage>
</organism>
<dbReference type="InterPro" id="IPR012337">
    <property type="entry name" value="RNaseH-like_sf"/>
</dbReference>
<dbReference type="Pfam" id="PF13701">
    <property type="entry name" value="DDE_Tnp_1_4"/>
    <property type="match status" value="1"/>
</dbReference>
<dbReference type="EMBL" id="AP019791">
    <property type="protein sequence ID" value="BBL79296.1"/>
    <property type="molecule type" value="Genomic_DNA"/>
</dbReference>
<proteinExistence type="predicted"/>
<reference evidence="2" key="1">
    <citation type="journal article" date="2019" name="Microbiol. Resour. Announc.">
        <title>Complete Genome Sequence of Rubrobacter xylanophilus Strain AA3-22, Isolated from Arima Onsen in Japan.</title>
        <authorList>
            <person name="Tomariguchi N."/>
            <person name="Miyazaki K."/>
        </authorList>
    </citation>
    <scope>NUCLEOTIDE SEQUENCE [LARGE SCALE GENOMIC DNA]</scope>
    <source>
        <strain evidence="2">AA3-22</strain>
    </source>
</reference>
<dbReference type="SUPFAM" id="SSF53098">
    <property type="entry name" value="Ribonuclease H-like"/>
    <property type="match status" value="1"/>
</dbReference>
<protein>
    <recommendedName>
        <fullName evidence="1">Transposase DDE domain-containing protein</fullName>
    </recommendedName>
</protein>
<dbReference type="NCBIfam" id="NF033539">
    <property type="entry name" value="transpos_IS1380"/>
    <property type="match status" value="1"/>
</dbReference>
<gene>
    <name evidence="2" type="ORF">RxyAA322_11500</name>
</gene>
<sequence>MVFDGDTGQLITAVLRCGNTRASRGVLAILKRIVRRLREAWGEEVHIEIRADAGFAVPEIYDYCEKEGIVYTIGLISNPRLEELTQDLLERAKRESEERAGEKVRLVSSGSYRAGSWEHSRRVIYKVEVLEKGENTRFVVTSRSDPEPEELCDWYIRRGEAESWIKDFKRAIKADRLSCHRFFANQFRLLLHAAAYWLLDALRRKLVEVGVRRMQLDTLRLLLIKVGGKVRQLLTKVRLHLASGHPGQHL</sequence>
<dbReference type="InterPro" id="IPR047960">
    <property type="entry name" value="Transpos_IS1380"/>
</dbReference>
<dbReference type="InterPro" id="IPR025668">
    <property type="entry name" value="Tnp_DDE_dom"/>
</dbReference>
<name>A0A510HH25_9ACTN</name>